<dbReference type="InterPro" id="IPR020069">
    <property type="entry name" value="Ribosomal_bL9_C"/>
</dbReference>
<dbReference type="Gene3D" id="3.40.5.10">
    <property type="entry name" value="Ribosomal protein L9, N-terminal domain"/>
    <property type="match status" value="1"/>
</dbReference>
<evidence type="ECO:0000256" key="1">
    <source>
        <dbReference type="ARBA" id="ARBA00010605"/>
    </source>
</evidence>
<reference evidence="11" key="1">
    <citation type="submission" date="2017-02" db="EMBL/GenBank/DDBJ databases">
        <title>Comparative genomics and description of representatives of a novel lineage of planctomycetes thriving in anoxic sediments.</title>
        <authorList>
            <person name="Spring S."/>
            <person name="Bunk B."/>
            <person name="Sproer C."/>
            <person name="Klenk H.-P."/>
        </authorList>
    </citation>
    <scope>NUCLEOTIDE SEQUENCE [LARGE SCALE GENOMIC DNA]</scope>
    <source>
        <strain evidence="11">L21-RPul-D3</strain>
    </source>
</reference>
<organism evidence="10 11">
    <name type="scientific">Sedimentisphaera cyanobacteriorum</name>
    <dbReference type="NCBI Taxonomy" id="1940790"/>
    <lineage>
        <taxon>Bacteria</taxon>
        <taxon>Pseudomonadati</taxon>
        <taxon>Planctomycetota</taxon>
        <taxon>Phycisphaerae</taxon>
        <taxon>Sedimentisphaerales</taxon>
        <taxon>Sedimentisphaeraceae</taxon>
        <taxon>Sedimentisphaera</taxon>
    </lineage>
</organism>
<dbReference type="Pfam" id="PF03948">
    <property type="entry name" value="Ribosomal_L9_C"/>
    <property type="match status" value="1"/>
</dbReference>
<dbReference type="NCBIfam" id="TIGR00158">
    <property type="entry name" value="L9"/>
    <property type="match status" value="1"/>
</dbReference>
<evidence type="ECO:0000256" key="2">
    <source>
        <dbReference type="ARBA" id="ARBA00022730"/>
    </source>
</evidence>
<sequence length="177" mass="19516">MVKVLLLEDIISLGWLGDIVDVKDGYARNYLVPCGLATIPSKENIEAIAEEKAKRANERKLEYDKLCQVAEKVEGASVIIEAKANEQGHLFGSVTPDMIAEKLRKNGYEIADEMVAVGHIKEVGEHSVTLKISVDLDASIEVKVVSEGSIPLNEEELEQPEQEEDELSEAKPENSEE</sequence>
<dbReference type="RefSeq" id="WP_123785110.1">
    <property type="nucleotide sequence ID" value="NZ_CP019633.1"/>
</dbReference>
<dbReference type="InterPro" id="IPR020070">
    <property type="entry name" value="Ribosomal_bL9_N"/>
</dbReference>
<accession>A0A1Q2HMP2</accession>
<keyword evidence="2 7" id="KW-0699">rRNA-binding</keyword>
<evidence type="ECO:0000313" key="11">
    <source>
        <dbReference type="Proteomes" id="UP000188273"/>
    </source>
</evidence>
<evidence type="ECO:0000256" key="8">
    <source>
        <dbReference type="SAM" id="MobiDB-lite"/>
    </source>
</evidence>
<dbReference type="AlphaFoldDB" id="A0A1Q2HMP2"/>
<dbReference type="Gene3D" id="3.10.430.100">
    <property type="entry name" value="Ribosomal protein L9, C-terminal domain"/>
    <property type="match status" value="1"/>
</dbReference>
<feature type="compositionally biased region" description="Basic and acidic residues" evidence="8">
    <location>
        <begin position="168"/>
        <end position="177"/>
    </location>
</feature>
<dbReference type="InterPro" id="IPR000244">
    <property type="entry name" value="Ribosomal_bL9"/>
</dbReference>
<comment type="function">
    <text evidence="7">Binds to the 23S rRNA.</text>
</comment>
<dbReference type="STRING" id="1940790.L21SP3_00418"/>
<dbReference type="InterPro" id="IPR036791">
    <property type="entry name" value="Ribosomal_bL9_C_sf"/>
</dbReference>
<comment type="similarity">
    <text evidence="1 7">Belongs to the bacterial ribosomal protein bL9 family.</text>
</comment>
<name>A0A1Q2HMP2_9BACT</name>
<dbReference type="InterPro" id="IPR009027">
    <property type="entry name" value="Ribosomal_bL9/RNase_H1_N"/>
</dbReference>
<dbReference type="PANTHER" id="PTHR21368">
    <property type="entry name" value="50S RIBOSOMAL PROTEIN L9"/>
    <property type="match status" value="1"/>
</dbReference>
<evidence type="ECO:0000256" key="7">
    <source>
        <dbReference type="HAMAP-Rule" id="MF_00503"/>
    </source>
</evidence>
<keyword evidence="4 7" id="KW-0689">Ribosomal protein</keyword>
<dbReference type="GO" id="GO:1990904">
    <property type="term" value="C:ribonucleoprotein complex"/>
    <property type="evidence" value="ECO:0007669"/>
    <property type="project" value="UniProtKB-KW"/>
</dbReference>
<evidence type="ECO:0000256" key="3">
    <source>
        <dbReference type="ARBA" id="ARBA00022884"/>
    </source>
</evidence>
<dbReference type="KEGG" id="pbu:L21SP3_00418"/>
<keyword evidence="3 7" id="KW-0694">RNA-binding</keyword>
<dbReference type="GO" id="GO:0006412">
    <property type="term" value="P:translation"/>
    <property type="evidence" value="ECO:0007669"/>
    <property type="project" value="UniProtKB-UniRule"/>
</dbReference>
<keyword evidence="11" id="KW-1185">Reference proteome</keyword>
<dbReference type="Proteomes" id="UP000188273">
    <property type="component" value="Chromosome"/>
</dbReference>
<feature type="region of interest" description="Disordered" evidence="8">
    <location>
        <begin position="149"/>
        <end position="177"/>
    </location>
</feature>
<dbReference type="OrthoDB" id="9788336at2"/>
<gene>
    <name evidence="7 10" type="primary">rplI</name>
    <name evidence="10" type="ORF">L21SP3_00418</name>
</gene>
<feature type="compositionally biased region" description="Acidic residues" evidence="8">
    <location>
        <begin position="153"/>
        <end position="167"/>
    </location>
</feature>
<evidence type="ECO:0000256" key="5">
    <source>
        <dbReference type="ARBA" id="ARBA00023274"/>
    </source>
</evidence>
<protein>
    <recommendedName>
        <fullName evidence="6 7">Large ribosomal subunit protein bL9</fullName>
    </recommendedName>
</protein>
<keyword evidence="5 7" id="KW-0687">Ribonucleoprotein</keyword>
<feature type="domain" description="Ribosomal protein L9" evidence="9">
    <location>
        <begin position="14"/>
        <end position="41"/>
    </location>
</feature>
<dbReference type="SUPFAM" id="SSF55658">
    <property type="entry name" value="L9 N-domain-like"/>
    <property type="match status" value="1"/>
</dbReference>
<evidence type="ECO:0000259" key="9">
    <source>
        <dbReference type="PROSITE" id="PS00651"/>
    </source>
</evidence>
<evidence type="ECO:0000313" key="10">
    <source>
        <dbReference type="EMBL" id="AQQ08630.1"/>
    </source>
</evidence>
<dbReference type="GO" id="GO:0003735">
    <property type="term" value="F:structural constituent of ribosome"/>
    <property type="evidence" value="ECO:0007669"/>
    <property type="project" value="InterPro"/>
</dbReference>
<dbReference type="SUPFAM" id="SSF55653">
    <property type="entry name" value="Ribosomal protein L9 C-domain"/>
    <property type="match status" value="1"/>
</dbReference>
<evidence type="ECO:0000256" key="6">
    <source>
        <dbReference type="ARBA" id="ARBA00035292"/>
    </source>
</evidence>
<dbReference type="GO" id="GO:0005840">
    <property type="term" value="C:ribosome"/>
    <property type="evidence" value="ECO:0007669"/>
    <property type="project" value="UniProtKB-KW"/>
</dbReference>
<dbReference type="InterPro" id="IPR020594">
    <property type="entry name" value="Ribosomal_bL9_bac/chp"/>
</dbReference>
<dbReference type="HAMAP" id="MF_00503">
    <property type="entry name" value="Ribosomal_bL9"/>
    <property type="match status" value="1"/>
</dbReference>
<evidence type="ECO:0000256" key="4">
    <source>
        <dbReference type="ARBA" id="ARBA00022980"/>
    </source>
</evidence>
<dbReference type="PROSITE" id="PS00651">
    <property type="entry name" value="RIBOSOMAL_L9"/>
    <property type="match status" value="1"/>
</dbReference>
<dbReference type="InterPro" id="IPR036935">
    <property type="entry name" value="Ribosomal_bL9_N_sf"/>
</dbReference>
<dbReference type="Pfam" id="PF01281">
    <property type="entry name" value="Ribosomal_L9_N"/>
    <property type="match status" value="1"/>
</dbReference>
<dbReference type="EMBL" id="CP019633">
    <property type="protein sequence ID" value="AQQ08630.1"/>
    <property type="molecule type" value="Genomic_DNA"/>
</dbReference>
<proteinExistence type="inferred from homology"/>
<dbReference type="GO" id="GO:0019843">
    <property type="term" value="F:rRNA binding"/>
    <property type="evidence" value="ECO:0007669"/>
    <property type="project" value="UniProtKB-UniRule"/>
</dbReference>